<feature type="region of interest" description="Disordered" evidence="1">
    <location>
        <begin position="40"/>
        <end position="194"/>
    </location>
</feature>
<evidence type="ECO:0000313" key="4">
    <source>
        <dbReference type="RefSeq" id="XP_031552257.1"/>
    </source>
</evidence>
<feature type="compositionally biased region" description="Basic and acidic residues" evidence="1">
    <location>
        <begin position="177"/>
        <end position="194"/>
    </location>
</feature>
<dbReference type="GeneID" id="116289454"/>
<dbReference type="KEGG" id="aten:116289454"/>
<evidence type="ECO:0000256" key="2">
    <source>
        <dbReference type="SAM" id="SignalP"/>
    </source>
</evidence>
<keyword evidence="3" id="KW-1185">Reference proteome</keyword>
<organism evidence="3 4">
    <name type="scientific">Actinia tenebrosa</name>
    <name type="common">Australian red waratah sea anemone</name>
    <dbReference type="NCBI Taxonomy" id="6105"/>
    <lineage>
        <taxon>Eukaryota</taxon>
        <taxon>Metazoa</taxon>
        <taxon>Cnidaria</taxon>
        <taxon>Anthozoa</taxon>
        <taxon>Hexacorallia</taxon>
        <taxon>Actiniaria</taxon>
        <taxon>Actiniidae</taxon>
        <taxon>Actinia</taxon>
    </lineage>
</organism>
<name>A0A6P8HI08_ACTTE</name>
<gene>
    <name evidence="4" type="primary">LOC116289454</name>
</gene>
<protein>
    <submittedName>
        <fullName evidence="4">Uncharacterized protein LOC116289454</fullName>
    </submittedName>
</protein>
<accession>A0A6P8HI08</accession>
<feature type="chain" id="PRO_5028334859" evidence="2">
    <location>
        <begin position="21"/>
        <end position="194"/>
    </location>
</feature>
<reference evidence="4" key="1">
    <citation type="submission" date="2025-08" db="UniProtKB">
        <authorList>
            <consortium name="RefSeq"/>
        </authorList>
    </citation>
    <scope>IDENTIFICATION</scope>
    <source>
        <tissue evidence="4">Tentacle</tissue>
    </source>
</reference>
<dbReference type="AlphaFoldDB" id="A0A6P8HI08"/>
<keyword evidence="2" id="KW-0732">Signal</keyword>
<dbReference type="Proteomes" id="UP000515163">
    <property type="component" value="Unplaced"/>
</dbReference>
<feature type="compositionally biased region" description="Acidic residues" evidence="1">
    <location>
        <begin position="124"/>
        <end position="145"/>
    </location>
</feature>
<feature type="compositionally biased region" description="Basic and acidic residues" evidence="1">
    <location>
        <begin position="152"/>
        <end position="165"/>
    </location>
</feature>
<dbReference type="OrthoDB" id="10398741at2759"/>
<feature type="compositionally biased region" description="Polar residues" evidence="1">
    <location>
        <begin position="85"/>
        <end position="114"/>
    </location>
</feature>
<feature type="signal peptide" evidence="2">
    <location>
        <begin position="1"/>
        <end position="20"/>
    </location>
</feature>
<sequence>MKLTVGIVISAVFWISFVGAIEDLMPLDIPKAQIKKTNAKAAKKNDIQLPPIENSRSLTHADSSIEGLSDEEVEGYDEKAMRRGSITSPRQKTKTIGSENRDINVNANSGPSSSKEADMGLEANEFDTEEQEQEPDIVNNDEEEGIGGKDNNGVRDEADNIKDVDVNDGDVQVDNPETMREQDADWGKEVHEDD</sequence>
<dbReference type="InParanoid" id="A0A6P8HI08"/>
<evidence type="ECO:0000256" key="1">
    <source>
        <dbReference type="SAM" id="MobiDB-lite"/>
    </source>
</evidence>
<evidence type="ECO:0000313" key="3">
    <source>
        <dbReference type="Proteomes" id="UP000515163"/>
    </source>
</evidence>
<dbReference type="RefSeq" id="XP_031552257.1">
    <property type="nucleotide sequence ID" value="XM_031696397.1"/>
</dbReference>
<proteinExistence type="predicted"/>